<evidence type="ECO:0000313" key="2">
    <source>
        <dbReference type="Proteomes" id="UP000318437"/>
    </source>
</evidence>
<organism evidence="1 2">
    <name type="scientific">Bythopirellula polymerisocia</name>
    <dbReference type="NCBI Taxonomy" id="2528003"/>
    <lineage>
        <taxon>Bacteria</taxon>
        <taxon>Pseudomonadati</taxon>
        <taxon>Planctomycetota</taxon>
        <taxon>Planctomycetia</taxon>
        <taxon>Pirellulales</taxon>
        <taxon>Lacipirellulaceae</taxon>
        <taxon>Bythopirellula</taxon>
    </lineage>
</organism>
<dbReference type="Proteomes" id="UP000318437">
    <property type="component" value="Unassembled WGS sequence"/>
</dbReference>
<dbReference type="PANTHER" id="PTHR33221:SF13">
    <property type="entry name" value="TRANSCRIPTIONAL REGULATOR-RELATED"/>
    <property type="match status" value="1"/>
</dbReference>
<dbReference type="RefSeq" id="WP_146452717.1">
    <property type="nucleotide sequence ID" value="NZ_SJPS01000009.1"/>
</dbReference>
<name>A0A5C6CDF5_9BACT</name>
<gene>
    <name evidence="1" type="primary">nsrR</name>
    <name evidence="1" type="ORF">Pla144_44630</name>
</gene>
<keyword evidence="2" id="KW-1185">Reference proteome</keyword>
<protein>
    <submittedName>
        <fullName evidence="1">HTH-type transcriptional repressor NsrR</fullName>
    </submittedName>
</protein>
<dbReference type="AlphaFoldDB" id="A0A5C6CDF5"/>
<sequence>MITQTAEYALRAIVLLADKEEVISRLDIAEVTQVPSDYLTKVLQELVRAGIVNGQRGRGGGYSLVRSPEQLSVYDVVAVIAPLRRIETCPLGLSEHHKLCPLHKRLDEAAAQVEQALKQTTIAELIAKKQLQANCRFPNHL</sequence>
<dbReference type="SUPFAM" id="SSF46785">
    <property type="entry name" value="Winged helix' DNA-binding domain"/>
    <property type="match status" value="1"/>
</dbReference>
<dbReference type="Gene3D" id="1.10.10.10">
    <property type="entry name" value="Winged helix-like DNA-binding domain superfamily/Winged helix DNA-binding domain"/>
    <property type="match status" value="1"/>
</dbReference>
<dbReference type="InterPro" id="IPR000944">
    <property type="entry name" value="Tscrpt_reg_Rrf2"/>
</dbReference>
<dbReference type="InterPro" id="IPR036390">
    <property type="entry name" value="WH_DNA-bd_sf"/>
</dbReference>
<dbReference type="NCBIfam" id="TIGR00738">
    <property type="entry name" value="rrf2_super"/>
    <property type="match status" value="1"/>
</dbReference>
<dbReference type="InterPro" id="IPR036388">
    <property type="entry name" value="WH-like_DNA-bd_sf"/>
</dbReference>
<accession>A0A5C6CDF5</accession>
<reference evidence="1 2" key="1">
    <citation type="submission" date="2019-02" db="EMBL/GenBank/DDBJ databases">
        <title>Deep-cultivation of Planctomycetes and their phenomic and genomic characterization uncovers novel biology.</title>
        <authorList>
            <person name="Wiegand S."/>
            <person name="Jogler M."/>
            <person name="Boedeker C."/>
            <person name="Pinto D."/>
            <person name="Vollmers J."/>
            <person name="Rivas-Marin E."/>
            <person name="Kohn T."/>
            <person name="Peeters S.H."/>
            <person name="Heuer A."/>
            <person name="Rast P."/>
            <person name="Oberbeckmann S."/>
            <person name="Bunk B."/>
            <person name="Jeske O."/>
            <person name="Meyerdierks A."/>
            <person name="Storesund J.E."/>
            <person name="Kallscheuer N."/>
            <person name="Luecker S."/>
            <person name="Lage O.M."/>
            <person name="Pohl T."/>
            <person name="Merkel B.J."/>
            <person name="Hornburger P."/>
            <person name="Mueller R.-W."/>
            <person name="Bruemmer F."/>
            <person name="Labrenz M."/>
            <person name="Spormann A.M."/>
            <person name="Op Den Camp H."/>
            <person name="Overmann J."/>
            <person name="Amann R."/>
            <person name="Jetten M.S.M."/>
            <person name="Mascher T."/>
            <person name="Medema M.H."/>
            <person name="Devos D.P."/>
            <person name="Kaster A.-K."/>
            <person name="Ovreas L."/>
            <person name="Rohde M."/>
            <person name="Galperin M.Y."/>
            <person name="Jogler C."/>
        </authorList>
    </citation>
    <scope>NUCLEOTIDE SEQUENCE [LARGE SCALE GENOMIC DNA]</scope>
    <source>
        <strain evidence="1 2">Pla144</strain>
    </source>
</reference>
<dbReference type="PANTHER" id="PTHR33221">
    <property type="entry name" value="WINGED HELIX-TURN-HELIX TRANSCRIPTIONAL REGULATOR, RRF2 FAMILY"/>
    <property type="match status" value="1"/>
</dbReference>
<dbReference type="OrthoDB" id="9800519at2"/>
<proteinExistence type="predicted"/>
<dbReference type="GO" id="GO:0003700">
    <property type="term" value="F:DNA-binding transcription factor activity"/>
    <property type="evidence" value="ECO:0007669"/>
    <property type="project" value="TreeGrafter"/>
</dbReference>
<dbReference type="EMBL" id="SJPS01000009">
    <property type="protein sequence ID" value="TWU21767.1"/>
    <property type="molecule type" value="Genomic_DNA"/>
</dbReference>
<dbReference type="GO" id="GO:0005829">
    <property type="term" value="C:cytosol"/>
    <property type="evidence" value="ECO:0007669"/>
    <property type="project" value="TreeGrafter"/>
</dbReference>
<dbReference type="PROSITE" id="PS51197">
    <property type="entry name" value="HTH_RRF2_2"/>
    <property type="match status" value="1"/>
</dbReference>
<evidence type="ECO:0000313" key="1">
    <source>
        <dbReference type="EMBL" id="TWU21767.1"/>
    </source>
</evidence>
<comment type="caution">
    <text evidence="1">The sequence shown here is derived from an EMBL/GenBank/DDBJ whole genome shotgun (WGS) entry which is preliminary data.</text>
</comment>
<dbReference type="Pfam" id="PF02082">
    <property type="entry name" value="Rrf2"/>
    <property type="match status" value="1"/>
</dbReference>